<dbReference type="PANTHER" id="PTHR43747">
    <property type="entry name" value="FAD-BINDING PROTEIN"/>
    <property type="match status" value="1"/>
</dbReference>
<reference evidence="2 3" key="1">
    <citation type="submission" date="2015-09" db="EMBL/GenBank/DDBJ databases">
        <title>Draft Genome Sequence of the Strain BR 3267 (Bradyrhizobium yuanmingense) recommended as inoculant for cowpea in Brazil.</title>
        <authorList>
            <person name="Simoes-Araujo J.L."/>
            <person name="Zilli J.E."/>
        </authorList>
    </citation>
    <scope>NUCLEOTIDE SEQUENCE [LARGE SCALE GENOMIC DNA]</scope>
    <source>
        <strain evidence="2 3">BR3267</strain>
    </source>
</reference>
<accession>A0A0R3BNL1</accession>
<dbReference type="InterPro" id="IPR050816">
    <property type="entry name" value="Flavin-dep_Halogenase_NPB"/>
</dbReference>
<dbReference type="AlphaFoldDB" id="A0A0R3BNL1"/>
<comment type="caution">
    <text evidence="2">The sequence shown here is derived from an EMBL/GenBank/DDBJ whole genome shotgun (WGS) entry which is preliminary data.</text>
</comment>
<organism evidence="2 3">
    <name type="scientific">Bradyrhizobium yuanmingense</name>
    <dbReference type="NCBI Taxonomy" id="108015"/>
    <lineage>
        <taxon>Bacteria</taxon>
        <taxon>Pseudomonadati</taxon>
        <taxon>Pseudomonadota</taxon>
        <taxon>Alphaproteobacteria</taxon>
        <taxon>Hyphomicrobiales</taxon>
        <taxon>Nitrobacteraceae</taxon>
        <taxon>Bradyrhizobium</taxon>
    </lineage>
</organism>
<dbReference type="PANTHER" id="PTHR43747:SF1">
    <property type="entry name" value="SLR1998 PROTEIN"/>
    <property type="match status" value="1"/>
</dbReference>
<dbReference type="PRINTS" id="PR00420">
    <property type="entry name" value="RNGMNOXGNASE"/>
</dbReference>
<proteinExistence type="predicted"/>
<dbReference type="InterPro" id="IPR036188">
    <property type="entry name" value="FAD/NAD-bd_sf"/>
</dbReference>
<dbReference type="InterPro" id="IPR002938">
    <property type="entry name" value="FAD-bd"/>
</dbReference>
<feature type="domain" description="FAD-binding" evidence="1">
    <location>
        <begin position="5"/>
        <end position="189"/>
    </location>
</feature>
<dbReference type="EMBL" id="LJYF01000048">
    <property type="protein sequence ID" value="KRP86936.1"/>
    <property type="molecule type" value="Genomic_DNA"/>
</dbReference>
<name>A0A0R3BNL1_9BRAD</name>
<gene>
    <name evidence="2" type="ORF">AOQ72_02890</name>
</gene>
<evidence type="ECO:0000313" key="2">
    <source>
        <dbReference type="EMBL" id="KRP86936.1"/>
    </source>
</evidence>
<evidence type="ECO:0000259" key="1">
    <source>
        <dbReference type="Pfam" id="PF01494"/>
    </source>
</evidence>
<dbReference type="GO" id="GO:0071949">
    <property type="term" value="F:FAD binding"/>
    <property type="evidence" value="ECO:0007669"/>
    <property type="project" value="InterPro"/>
</dbReference>
<dbReference type="Pfam" id="PF01494">
    <property type="entry name" value="FAD_binding_3"/>
    <property type="match status" value="1"/>
</dbReference>
<dbReference type="SUPFAM" id="SSF51905">
    <property type="entry name" value="FAD/NAD(P)-binding domain"/>
    <property type="match status" value="1"/>
</dbReference>
<dbReference type="Gene3D" id="3.50.50.60">
    <property type="entry name" value="FAD/NAD(P)-binding domain"/>
    <property type="match status" value="2"/>
</dbReference>
<evidence type="ECO:0000313" key="3">
    <source>
        <dbReference type="Proteomes" id="UP000051380"/>
    </source>
</evidence>
<dbReference type="Proteomes" id="UP000051380">
    <property type="component" value="Unassembled WGS sequence"/>
</dbReference>
<protein>
    <recommendedName>
        <fullName evidence="1">FAD-binding domain-containing protein</fullName>
    </recommendedName>
</protein>
<sequence>MDVLRTDCLVVGAGPAGLTAARLLALKGRAVVVAESGNSRTTRLELLAPASLVTVAALGLDHLLADPAIARGCLGIRRTSGSGEREYEDFLRHPCRLGYVVDRVRFDERLRQEAVAAGVTFCGLRAIGVMPDRRVICRVSDTSGVKLVLAEIVVDATGRAAAIARRRGARVAVRDRMVAELVEDAAIDATAHSASWLDYRSDGPTWSYRIHGPQGRVQNWRIRASGTPAGHALLSVDASACILSQAAGEGWIAVGDAAMAFDPIASQGLFNALSSALVATGALLSADRLSPTAARLYSDAVTATFVRSEAGRFSIYNATPPFRS</sequence>